<keyword evidence="3" id="KW-0813">Transport</keyword>
<evidence type="ECO:0000256" key="2">
    <source>
        <dbReference type="ARBA" id="ARBA00008814"/>
    </source>
</evidence>
<feature type="domain" description="Fe/B12 periplasmic-binding" evidence="6">
    <location>
        <begin position="63"/>
        <end position="322"/>
    </location>
</feature>
<keyword evidence="4 5" id="KW-0732">Signal</keyword>
<dbReference type="PANTHER" id="PTHR30532">
    <property type="entry name" value="IRON III DICITRATE-BINDING PERIPLASMIC PROTEIN"/>
    <property type="match status" value="1"/>
</dbReference>
<evidence type="ECO:0000256" key="3">
    <source>
        <dbReference type="ARBA" id="ARBA00022448"/>
    </source>
</evidence>
<evidence type="ECO:0000313" key="7">
    <source>
        <dbReference type="EMBL" id="OKH94051.1"/>
    </source>
</evidence>
<evidence type="ECO:0000256" key="5">
    <source>
        <dbReference type="SAM" id="SignalP"/>
    </source>
</evidence>
<name>A0A1Q4V879_9ACTN</name>
<dbReference type="InterPro" id="IPR002491">
    <property type="entry name" value="ABC_transptr_periplasmic_BD"/>
</dbReference>
<organism evidence="7 8">
    <name type="scientific">Streptomyces uncialis</name>
    <dbReference type="NCBI Taxonomy" id="1048205"/>
    <lineage>
        <taxon>Bacteria</taxon>
        <taxon>Bacillati</taxon>
        <taxon>Actinomycetota</taxon>
        <taxon>Actinomycetes</taxon>
        <taxon>Kitasatosporales</taxon>
        <taxon>Streptomycetaceae</taxon>
        <taxon>Streptomyces</taxon>
    </lineage>
</organism>
<proteinExistence type="inferred from homology"/>
<feature type="signal peptide" evidence="5">
    <location>
        <begin position="1"/>
        <end position="28"/>
    </location>
</feature>
<reference evidence="7 8" key="1">
    <citation type="submission" date="2015-06" db="EMBL/GenBank/DDBJ databases">
        <title>Cloning and characterization of the uncialamcin biosynthetic gene cluster.</title>
        <authorList>
            <person name="Yan X."/>
            <person name="Huang T."/>
            <person name="Ge H."/>
            <person name="Shen B."/>
        </authorList>
    </citation>
    <scope>NUCLEOTIDE SEQUENCE [LARGE SCALE GENOMIC DNA]</scope>
    <source>
        <strain evidence="7 8">DCA2648</strain>
    </source>
</reference>
<dbReference type="Gene3D" id="3.40.50.1980">
    <property type="entry name" value="Nitrogenase molybdenum iron protein domain"/>
    <property type="match status" value="2"/>
</dbReference>
<accession>A0A1Q4V879</accession>
<evidence type="ECO:0000259" key="6">
    <source>
        <dbReference type="PROSITE" id="PS50983"/>
    </source>
</evidence>
<sequence length="342" mass="35773">MLYTVTGRRAARATAAFAVAVLFLTACGSGSGGGGGDSTGGGPGEVTLAGAYGRTTVPVTDEKVWALDPRTATELLAIGVTPTHVGRSTHKGDAAFQAQERLLADEGIELVEPDKVELVLEARPSVIIGEQSLSSDELAEELKKIAPVLITRATASWEENLRLLGRATGRGERAGSVIEHLDRETTATRRDIEKAGLAGETVSLMSACGEGNFCAYGSGRTAGPVLTDLGFKRPSAHGQDRTGLSYGYTSVSEEKLGELVAPIVFVLSGSVQYGAPDPLDNPLFEVGDARTGVVDFAAWYGSGSFDVSWVLNDIRAVLLDDGTVTDQVSGVELFEELRKAGA</sequence>
<comment type="subcellular location">
    <subcellularLocation>
        <location evidence="1">Cell envelope</location>
    </subcellularLocation>
</comment>
<dbReference type="EMBL" id="LFBV01000003">
    <property type="protein sequence ID" value="OKH94051.1"/>
    <property type="molecule type" value="Genomic_DNA"/>
</dbReference>
<protein>
    <recommendedName>
        <fullName evidence="6">Fe/B12 periplasmic-binding domain-containing protein</fullName>
    </recommendedName>
</protein>
<dbReference type="InterPro" id="IPR051313">
    <property type="entry name" value="Bact_iron-sidero_bind"/>
</dbReference>
<dbReference type="RefSeq" id="WP_073788534.1">
    <property type="nucleotide sequence ID" value="NZ_LFBV01000003.1"/>
</dbReference>
<dbReference type="GO" id="GO:1901678">
    <property type="term" value="P:iron coordination entity transport"/>
    <property type="evidence" value="ECO:0007669"/>
    <property type="project" value="UniProtKB-ARBA"/>
</dbReference>
<dbReference type="PANTHER" id="PTHR30532:SF24">
    <property type="entry name" value="FERRIC ENTEROBACTIN-BINDING PERIPLASMIC PROTEIN FEPB"/>
    <property type="match status" value="1"/>
</dbReference>
<evidence type="ECO:0000256" key="4">
    <source>
        <dbReference type="ARBA" id="ARBA00022729"/>
    </source>
</evidence>
<dbReference type="PROSITE" id="PS50983">
    <property type="entry name" value="FE_B12_PBP"/>
    <property type="match status" value="1"/>
</dbReference>
<dbReference type="AlphaFoldDB" id="A0A1Q4V879"/>
<dbReference type="STRING" id="1048205.AB852_15455"/>
<comment type="similarity">
    <text evidence="2">Belongs to the bacterial solute-binding protein 8 family.</text>
</comment>
<evidence type="ECO:0000313" key="8">
    <source>
        <dbReference type="Proteomes" id="UP000186455"/>
    </source>
</evidence>
<dbReference type="GO" id="GO:0030288">
    <property type="term" value="C:outer membrane-bounded periplasmic space"/>
    <property type="evidence" value="ECO:0007669"/>
    <property type="project" value="TreeGrafter"/>
</dbReference>
<dbReference type="Pfam" id="PF01497">
    <property type="entry name" value="Peripla_BP_2"/>
    <property type="match status" value="1"/>
</dbReference>
<dbReference type="SUPFAM" id="SSF53807">
    <property type="entry name" value="Helical backbone' metal receptor"/>
    <property type="match status" value="1"/>
</dbReference>
<gene>
    <name evidence="7" type="ORF">AB852_15455</name>
</gene>
<keyword evidence="8" id="KW-1185">Reference proteome</keyword>
<feature type="chain" id="PRO_5039537288" description="Fe/B12 periplasmic-binding domain-containing protein" evidence="5">
    <location>
        <begin position="29"/>
        <end position="342"/>
    </location>
</feature>
<evidence type="ECO:0000256" key="1">
    <source>
        <dbReference type="ARBA" id="ARBA00004196"/>
    </source>
</evidence>
<dbReference type="Proteomes" id="UP000186455">
    <property type="component" value="Unassembled WGS sequence"/>
</dbReference>
<comment type="caution">
    <text evidence="7">The sequence shown here is derived from an EMBL/GenBank/DDBJ whole genome shotgun (WGS) entry which is preliminary data.</text>
</comment>